<evidence type="ECO:0008006" key="3">
    <source>
        <dbReference type="Google" id="ProtNLM"/>
    </source>
</evidence>
<dbReference type="AlphaFoldDB" id="A0A0E0M7W1"/>
<dbReference type="HOGENOM" id="CLU_1716197_0_0_1"/>
<evidence type="ECO:0000313" key="1">
    <source>
        <dbReference type="EnsemblPlants" id="OPUNC10G09250.1"/>
    </source>
</evidence>
<dbReference type="Proteomes" id="UP000026962">
    <property type="component" value="Chromosome 10"/>
</dbReference>
<dbReference type="Gramene" id="OPUNC10G09250.1">
    <property type="protein sequence ID" value="OPUNC10G09250.1"/>
    <property type="gene ID" value="OPUNC10G09250"/>
</dbReference>
<protein>
    <recommendedName>
        <fullName evidence="3">MATH domain-containing protein</fullName>
    </recommendedName>
</protein>
<sequence length="153" mass="16560">MPTPGASALRVGLLAGHVVRVSPLRGRELLNSGQQAMMLRKQRPSSVSPLPRVGGHEWHVKVYPNGHLPNTADSVLVFLVQDSRGGDCHSTGTASPTRGTLSTSSSSVAPHQLVAVDRYDLTRLKLECELKLSKYITTKHRGDHPDPSFYSNG</sequence>
<evidence type="ECO:0000313" key="2">
    <source>
        <dbReference type="Proteomes" id="UP000026962"/>
    </source>
</evidence>
<dbReference type="InterPro" id="IPR045005">
    <property type="entry name" value="BPM1-6"/>
</dbReference>
<organism evidence="1">
    <name type="scientific">Oryza punctata</name>
    <name type="common">Red rice</name>
    <dbReference type="NCBI Taxonomy" id="4537"/>
    <lineage>
        <taxon>Eukaryota</taxon>
        <taxon>Viridiplantae</taxon>
        <taxon>Streptophyta</taxon>
        <taxon>Embryophyta</taxon>
        <taxon>Tracheophyta</taxon>
        <taxon>Spermatophyta</taxon>
        <taxon>Magnoliopsida</taxon>
        <taxon>Liliopsida</taxon>
        <taxon>Poales</taxon>
        <taxon>Poaceae</taxon>
        <taxon>BOP clade</taxon>
        <taxon>Oryzoideae</taxon>
        <taxon>Oryzeae</taxon>
        <taxon>Oryzinae</taxon>
        <taxon>Oryza</taxon>
    </lineage>
</organism>
<accession>A0A0E0M7W1</accession>
<dbReference type="GO" id="GO:0016567">
    <property type="term" value="P:protein ubiquitination"/>
    <property type="evidence" value="ECO:0007669"/>
    <property type="project" value="InterPro"/>
</dbReference>
<dbReference type="SUPFAM" id="SSF49599">
    <property type="entry name" value="TRAF domain-like"/>
    <property type="match status" value="1"/>
</dbReference>
<name>A0A0E0M7W1_ORYPU</name>
<dbReference type="PANTHER" id="PTHR26379">
    <property type="entry name" value="BTB/POZ AND MATH DOMAIN-CONTAINING PROTEIN 1"/>
    <property type="match status" value="1"/>
</dbReference>
<keyword evidence="2" id="KW-1185">Reference proteome</keyword>
<dbReference type="PANTHER" id="PTHR26379:SF483">
    <property type="entry name" value="OS11G0619800 PROTEIN"/>
    <property type="match status" value="1"/>
</dbReference>
<proteinExistence type="predicted"/>
<dbReference type="EnsemblPlants" id="OPUNC10G09250.1">
    <property type="protein sequence ID" value="OPUNC10G09250.1"/>
    <property type="gene ID" value="OPUNC10G09250"/>
</dbReference>
<reference evidence="1" key="2">
    <citation type="submission" date="2018-05" db="EMBL/GenBank/DDBJ databases">
        <title>OpunRS2 (Oryza punctata Reference Sequence Version 2).</title>
        <authorList>
            <person name="Zhang J."/>
            <person name="Kudrna D."/>
            <person name="Lee S."/>
            <person name="Talag J."/>
            <person name="Welchert J."/>
            <person name="Wing R.A."/>
        </authorList>
    </citation>
    <scope>NUCLEOTIDE SEQUENCE [LARGE SCALE GENOMIC DNA]</scope>
</reference>
<reference evidence="1" key="1">
    <citation type="submission" date="2015-04" db="UniProtKB">
        <authorList>
            <consortium name="EnsemblPlants"/>
        </authorList>
    </citation>
    <scope>IDENTIFICATION</scope>
</reference>